<keyword evidence="1" id="KW-0732">Signal</keyword>
<protein>
    <submittedName>
        <fullName evidence="2">DUF3047 domain-containing protein</fullName>
    </submittedName>
</protein>
<evidence type="ECO:0000313" key="3">
    <source>
        <dbReference type="Proteomes" id="UP001363010"/>
    </source>
</evidence>
<feature type="chain" id="PRO_5045176999" evidence="1">
    <location>
        <begin position="36"/>
        <end position="271"/>
    </location>
</feature>
<organism evidence="2 3">
    <name type="scientific">Variovorax humicola</name>
    <dbReference type="NCBI Taxonomy" id="1769758"/>
    <lineage>
        <taxon>Bacteria</taxon>
        <taxon>Pseudomonadati</taxon>
        <taxon>Pseudomonadota</taxon>
        <taxon>Betaproteobacteria</taxon>
        <taxon>Burkholderiales</taxon>
        <taxon>Comamonadaceae</taxon>
        <taxon>Variovorax</taxon>
    </lineage>
</organism>
<feature type="signal peptide" evidence="1">
    <location>
        <begin position="1"/>
        <end position="35"/>
    </location>
</feature>
<keyword evidence="3" id="KW-1185">Reference proteome</keyword>
<dbReference type="RefSeq" id="WP_340364926.1">
    <property type="nucleotide sequence ID" value="NZ_JBBKZV010000010.1"/>
</dbReference>
<comment type="caution">
    <text evidence="2">The sequence shown here is derived from an EMBL/GenBank/DDBJ whole genome shotgun (WGS) entry which is preliminary data.</text>
</comment>
<reference evidence="2 3" key="1">
    <citation type="submission" date="2024-03" db="EMBL/GenBank/DDBJ databases">
        <title>Novel species of the genus Variovorax.</title>
        <authorList>
            <person name="Liu Q."/>
            <person name="Xin Y.-H."/>
        </authorList>
    </citation>
    <scope>NUCLEOTIDE SEQUENCE [LARGE SCALE GENOMIC DNA]</scope>
    <source>
        <strain evidence="2 3">KACC 18501</strain>
    </source>
</reference>
<name>A0ABU8W1I6_9BURK</name>
<dbReference type="InterPro" id="IPR021409">
    <property type="entry name" value="DUF3047"/>
</dbReference>
<evidence type="ECO:0000313" key="2">
    <source>
        <dbReference type="EMBL" id="MEJ8823892.1"/>
    </source>
</evidence>
<sequence>MSTREKYARPGVQQQRPPWPALAAALCLAVPVAQAQTEESIRAFSSATGDQPPAPWHFSGLPNKVPTKFEVVQQGNQRVLRVESDKSYGTLVHRTHMPLQREPTLTWRWRVEQFVQGADLHVKAGDDGAAKLCVFFNLPASQLSVTERAQLKLARAVSGEDVPTEILCYVWDIKEPKGSQFVNAFTNRMQMLVLESGPTSAAGGWVSEKRNVLEDFRRAFGREAGTTVPDVAAVAVAADSDNTQSRGLSFFSDIDLKGTTPVEIAGTKPAE</sequence>
<proteinExistence type="predicted"/>
<dbReference type="Pfam" id="PF11249">
    <property type="entry name" value="DUF3047"/>
    <property type="match status" value="1"/>
</dbReference>
<dbReference type="EMBL" id="JBBKZV010000010">
    <property type="protein sequence ID" value="MEJ8823892.1"/>
    <property type="molecule type" value="Genomic_DNA"/>
</dbReference>
<evidence type="ECO:0000256" key="1">
    <source>
        <dbReference type="SAM" id="SignalP"/>
    </source>
</evidence>
<accession>A0ABU8W1I6</accession>
<gene>
    <name evidence="2" type="ORF">WKW80_17975</name>
</gene>
<dbReference type="Proteomes" id="UP001363010">
    <property type="component" value="Unassembled WGS sequence"/>
</dbReference>